<proteinExistence type="predicted"/>
<dbReference type="Proteomes" id="UP000077315">
    <property type="component" value="Unassembled WGS sequence"/>
</dbReference>
<evidence type="ECO:0000313" key="3">
    <source>
        <dbReference type="Proteomes" id="UP000077315"/>
    </source>
</evidence>
<dbReference type="RefSeq" id="XP_018296738.1">
    <property type="nucleotide sequence ID" value="XM_018433652.1"/>
</dbReference>
<protein>
    <submittedName>
        <fullName evidence="2">Uncharacterized protein</fullName>
    </submittedName>
</protein>
<dbReference type="OrthoDB" id="25778at2759"/>
<dbReference type="VEuPathDB" id="FungiDB:PHYBLDRAFT_157624"/>
<evidence type="ECO:0000313" key="2">
    <source>
        <dbReference type="EMBL" id="OAD78698.1"/>
    </source>
</evidence>
<keyword evidence="3" id="KW-1185">Reference proteome</keyword>
<reference evidence="3" key="1">
    <citation type="submission" date="2015-06" db="EMBL/GenBank/DDBJ databases">
        <title>Expansion of signal transduction pathways in fungi by whole-genome duplication.</title>
        <authorList>
            <consortium name="DOE Joint Genome Institute"/>
            <person name="Corrochano L.M."/>
            <person name="Kuo A."/>
            <person name="Marcet-Houben M."/>
            <person name="Polaino S."/>
            <person name="Salamov A."/>
            <person name="Villalobos J.M."/>
            <person name="Alvarez M.I."/>
            <person name="Avalos J."/>
            <person name="Benito E.P."/>
            <person name="Benoit I."/>
            <person name="Burger G."/>
            <person name="Camino L.P."/>
            <person name="Canovas D."/>
            <person name="Cerda-Olmedo E."/>
            <person name="Cheng J.-F."/>
            <person name="Dominguez A."/>
            <person name="Elias M."/>
            <person name="Eslava A.P."/>
            <person name="Glaser F."/>
            <person name="Grimwood J."/>
            <person name="Gutierrez G."/>
            <person name="Heitman J."/>
            <person name="Henrissat B."/>
            <person name="Iturriaga E.A."/>
            <person name="Lang B.F."/>
            <person name="Lavin J.L."/>
            <person name="Lee S."/>
            <person name="Li W."/>
            <person name="Lindquist E."/>
            <person name="Lopez-Garcia S."/>
            <person name="Luque E.M."/>
            <person name="Marcos A.T."/>
            <person name="Martin J."/>
            <person name="McCluskey K."/>
            <person name="Medina H.R."/>
            <person name="Miralles-Duran A."/>
            <person name="Miyazaki A."/>
            <person name="Munoz-Torres E."/>
            <person name="Oguiza J.A."/>
            <person name="Ohm R."/>
            <person name="Olmedo M."/>
            <person name="Orejas M."/>
            <person name="Ortiz-Castellanos L."/>
            <person name="Pisabarro A.G."/>
            <person name="Rodriguez-Romero J."/>
            <person name="Ruiz-Herrera J."/>
            <person name="Ruiz-Vazquez R."/>
            <person name="Sanz C."/>
            <person name="Schackwitz W."/>
            <person name="Schmutz J."/>
            <person name="Shahriari M."/>
            <person name="Shelest E."/>
            <person name="Silva-Franco F."/>
            <person name="Soanes D."/>
            <person name="Syed K."/>
            <person name="Tagua V.G."/>
            <person name="Talbot N.J."/>
            <person name="Thon M."/>
            <person name="De vries R.P."/>
            <person name="Wiebenga A."/>
            <person name="Yadav J.S."/>
            <person name="Braun E.L."/>
            <person name="Baker S."/>
            <person name="Garre V."/>
            <person name="Horwitz B."/>
            <person name="Torres-Martinez S."/>
            <person name="Idnurm A."/>
            <person name="Herrera-Estrella A."/>
            <person name="Gabaldon T."/>
            <person name="Grigoriev I.V."/>
        </authorList>
    </citation>
    <scope>NUCLEOTIDE SEQUENCE [LARGE SCALE GENOMIC DNA]</scope>
    <source>
        <strain evidence="3">NRRL 1555(-)</strain>
    </source>
</reference>
<evidence type="ECO:0000256" key="1">
    <source>
        <dbReference type="SAM" id="MobiDB-lite"/>
    </source>
</evidence>
<organism evidence="2 3">
    <name type="scientific">Phycomyces blakesleeanus (strain ATCC 8743b / DSM 1359 / FGSC 10004 / NBRC 33097 / NRRL 1555)</name>
    <dbReference type="NCBI Taxonomy" id="763407"/>
    <lineage>
        <taxon>Eukaryota</taxon>
        <taxon>Fungi</taxon>
        <taxon>Fungi incertae sedis</taxon>
        <taxon>Mucoromycota</taxon>
        <taxon>Mucoromycotina</taxon>
        <taxon>Mucoromycetes</taxon>
        <taxon>Mucorales</taxon>
        <taxon>Phycomycetaceae</taxon>
        <taxon>Phycomyces</taxon>
    </lineage>
</organism>
<feature type="region of interest" description="Disordered" evidence="1">
    <location>
        <begin position="1"/>
        <end position="59"/>
    </location>
</feature>
<sequence length="152" mass="16273">MAELQDNLSKAMQTSFASSPTLKTPLGSSPSQIGKWLSSSSGAMGSSHGSSGSIARSPMQTSSLSFEDAYLISMGGAPGLDTAYETLGFTSQQQNNLENSSLIRFDEDEEESRSSSVRLEESAHNMGEVYSPDGDNEVAYPSDSVFGEFRYK</sequence>
<dbReference type="GeneID" id="28994558"/>
<feature type="compositionally biased region" description="Polar residues" evidence="1">
    <location>
        <begin position="1"/>
        <end position="32"/>
    </location>
</feature>
<gene>
    <name evidence="2" type="ORF">PHYBLDRAFT_157624</name>
</gene>
<feature type="region of interest" description="Disordered" evidence="1">
    <location>
        <begin position="98"/>
        <end position="141"/>
    </location>
</feature>
<feature type="compositionally biased region" description="Low complexity" evidence="1">
    <location>
        <begin position="38"/>
        <end position="53"/>
    </location>
</feature>
<accession>A0A167PXD5</accession>
<dbReference type="AlphaFoldDB" id="A0A167PXD5"/>
<name>A0A167PXD5_PHYB8</name>
<dbReference type="EMBL" id="KV440973">
    <property type="protein sequence ID" value="OAD78698.1"/>
    <property type="molecule type" value="Genomic_DNA"/>
</dbReference>
<dbReference type="InParanoid" id="A0A167PXD5"/>